<comment type="caution">
    <text evidence="2">The sequence shown here is derived from an EMBL/GenBank/DDBJ whole genome shotgun (WGS) entry which is preliminary data.</text>
</comment>
<keyword evidence="3" id="KW-1185">Reference proteome</keyword>
<reference evidence="2 3" key="1">
    <citation type="submission" date="2018-05" db="EMBL/GenBank/DDBJ databases">
        <title>Acuticoccus sediminis sp. nov., isolated from deep-sea sediment of Indian Ocean.</title>
        <authorList>
            <person name="Liu X."/>
            <person name="Lai Q."/>
            <person name="Du Y."/>
            <person name="Sun F."/>
            <person name="Zhang X."/>
            <person name="Wang S."/>
            <person name="Shao Z."/>
        </authorList>
    </citation>
    <scope>NUCLEOTIDE SEQUENCE [LARGE SCALE GENOMIC DNA]</scope>
    <source>
        <strain evidence="2 3">PTG4-2</strain>
    </source>
</reference>
<dbReference type="Proteomes" id="UP000249590">
    <property type="component" value="Unassembled WGS sequence"/>
</dbReference>
<name>A0A8B2NUP8_9HYPH</name>
<organism evidence="2 3">
    <name type="scientific">Acuticoccus sediminis</name>
    <dbReference type="NCBI Taxonomy" id="2184697"/>
    <lineage>
        <taxon>Bacteria</taxon>
        <taxon>Pseudomonadati</taxon>
        <taxon>Pseudomonadota</taxon>
        <taxon>Alphaproteobacteria</taxon>
        <taxon>Hyphomicrobiales</taxon>
        <taxon>Amorphaceae</taxon>
        <taxon>Acuticoccus</taxon>
    </lineage>
</organism>
<dbReference type="Pfam" id="PF02211">
    <property type="entry name" value="NHase_beta_C"/>
    <property type="match status" value="1"/>
</dbReference>
<accession>A0A8B2NUP8</accession>
<dbReference type="Gene3D" id="2.30.30.50">
    <property type="match status" value="1"/>
</dbReference>
<evidence type="ECO:0000313" key="2">
    <source>
        <dbReference type="EMBL" id="RAI02229.1"/>
    </source>
</evidence>
<protein>
    <submittedName>
        <fullName evidence="2">Nitrile hydratase</fullName>
    </submittedName>
</protein>
<evidence type="ECO:0000259" key="1">
    <source>
        <dbReference type="Pfam" id="PF02211"/>
    </source>
</evidence>
<dbReference type="OrthoDB" id="3478924at2"/>
<evidence type="ECO:0000313" key="3">
    <source>
        <dbReference type="Proteomes" id="UP000249590"/>
    </source>
</evidence>
<sequence>MTEAVALAPGTVVHVLGGPPEPHCRTPHYLRGKTGVVDCELGIYPDPTRLAYHKPGLPKRRLYRVQFSQAALWPGYPASGDTLYADLYEHWLQPASVPTPRQG</sequence>
<dbReference type="AlphaFoldDB" id="A0A8B2NUP8"/>
<feature type="domain" description="Nitrile hydratase beta subunit" evidence="1">
    <location>
        <begin position="7"/>
        <end position="93"/>
    </location>
</feature>
<dbReference type="EMBL" id="QHHQ01000002">
    <property type="protein sequence ID" value="RAI02229.1"/>
    <property type="molecule type" value="Genomic_DNA"/>
</dbReference>
<dbReference type="InterPro" id="IPR008990">
    <property type="entry name" value="Elect_transpt_acc-like_dom_sf"/>
</dbReference>
<gene>
    <name evidence="2" type="ORF">DLJ53_12750</name>
</gene>
<proteinExistence type="predicted"/>
<dbReference type="InterPro" id="IPR024690">
    <property type="entry name" value="CN_hydtase_beta_dom_C"/>
</dbReference>
<dbReference type="RefSeq" id="WP_111345660.1">
    <property type="nucleotide sequence ID" value="NZ_JAIWKD010000002.1"/>
</dbReference>
<dbReference type="SUPFAM" id="SSF50090">
    <property type="entry name" value="Electron transport accessory proteins"/>
    <property type="match status" value="1"/>
</dbReference>